<feature type="region of interest" description="Disordered" evidence="1">
    <location>
        <begin position="1"/>
        <end position="59"/>
    </location>
</feature>
<protein>
    <submittedName>
        <fullName evidence="2">Uncharacterized protein</fullName>
    </submittedName>
</protein>
<name>A0A8K0NJ80_9HYPO</name>
<dbReference type="AlphaFoldDB" id="A0A8K0NJ80"/>
<proteinExistence type="predicted"/>
<feature type="compositionally biased region" description="Pro residues" evidence="1">
    <location>
        <begin position="26"/>
        <end position="35"/>
    </location>
</feature>
<evidence type="ECO:0000313" key="3">
    <source>
        <dbReference type="Proteomes" id="UP000811619"/>
    </source>
</evidence>
<evidence type="ECO:0000256" key="1">
    <source>
        <dbReference type="SAM" id="MobiDB-lite"/>
    </source>
</evidence>
<comment type="caution">
    <text evidence="2">The sequence shown here is derived from an EMBL/GenBank/DDBJ whole genome shotgun (WGS) entry which is preliminary data.</text>
</comment>
<dbReference type="EMBL" id="SRPY01000233">
    <property type="protein sequence ID" value="KAG5926799.1"/>
    <property type="molecule type" value="Genomic_DNA"/>
</dbReference>
<reference evidence="2" key="1">
    <citation type="journal article" date="2020" name="bioRxiv">
        <title>Whole genome comparisons of ergot fungi reveals the divergence and evolution of species within the genus Claviceps are the result of varying mechanisms driving genome evolution and host range expansion.</title>
        <authorList>
            <person name="Wyka S.A."/>
            <person name="Mondo S.J."/>
            <person name="Liu M."/>
            <person name="Dettman J."/>
            <person name="Nalam V."/>
            <person name="Broders K.D."/>
        </authorList>
    </citation>
    <scope>NUCLEOTIDE SEQUENCE</scope>
    <source>
        <strain evidence="2">CCC 489</strain>
    </source>
</reference>
<sequence>MPPRILPPDAASDPASRSLCFQDPSNPVPPSPLPKPSHARSLNPASLQRRSPSKNGFSAVGGLAQVEDRYSFHRGMNAFRRTSLDDHPAASV</sequence>
<accession>A0A8K0NJ80</accession>
<gene>
    <name evidence="2" type="ORF">E4U42_002935</name>
</gene>
<organism evidence="2 3">
    <name type="scientific">Claviceps africana</name>
    <dbReference type="NCBI Taxonomy" id="83212"/>
    <lineage>
        <taxon>Eukaryota</taxon>
        <taxon>Fungi</taxon>
        <taxon>Dikarya</taxon>
        <taxon>Ascomycota</taxon>
        <taxon>Pezizomycotina</taxon>
        <taxon>Sordariomycetes</taxon>
        <taxon>Hypocreomycetidae</taxon>
        <taxon>Hypocreales</taxon>
        <taxon>Clavicipitaceae</taxon>
        <taxon>Claviceps</taxon>
    </lineage>
</organism>
<feature type="compositionally biased region" description="Polar residues" evidence="1">
    <location>
        <begin position="43"/>
        <end position="56"/>
    </location>
</feature>
<keyword evidence="3" id="KW-1185">Reference proteome</keyword>
<dbReference type="Proteomes" id="UP000811619">
    <property type="component" value="Unassembled WGS sequence"/>
</dbReference>
<evidence type="ECO:0000313" key="2">
    <source>
        <dbReference type="EMBL" id="KAG5926799.1"/>
    </source>
</evidence>